<proteinExistence type="predicted"/>
<protein>
    <submittedName>
        <fullName evidence="1">Uncharacterized protein</fullName>
    </submittedName>
</protein>
<sequence>MGKHQQGLSLKKKIDVPSGRITSIAVTDNGFIMCNDMLDNFKDNVIAYTETGEKSKSCTVSNRVYGIAIIPNTDEAVVSLPEAKIIQFVNLSSMMTGRQLQVTIKDMFMYGIAVVCDTLIVSGSSGNVYFIEKIKGKCLKSFTIGTGSICSFLPIISAGSAAPFKTSAAPSLTNDWSAYTGDWSASADDWSAVPAATTRTTNWGGNSAEDWSASADDWSVTPATKAHSPDWYGSSAENW</sequence>
<dbReference type="SUPFAM" id="SSF63829">
    <property type="entry name" value="Calcium-dependent phosphotriesterase"/>
    <property type="match status" value="1"/>
</dbReference>
<dbReference type="EMBL" id="CAJPWZ010003227">
    <property type="protein sequence ID" value="CAG2254168.1"/>
    <property type="molecule type" value="Genomic_DNA"/>
</dbReference>
<reference evidence="1" key="1">
    <citation type="submission" date="2021-03" db="EMBL/GenBank/DDBJ databases">
        <authorList>
            <person name="Bekaert M."/>
        </authorList>
    </citation>
    <scope>NUCLEOTIDE SEQUENCE</scope>
</reference>
<evidence type="ECO:0000313" key="2">
    <source>
        <dbReference type="Proteomes" id="UP000683360"/>
    </source>
</evidence>
<organism evidence="1 2">
    <name type="scientific">Mytilus edulis</name>
    <name type="common">Blue mussel</name>
    <dbReference type="NCBI Taxonomy" id="6550"/>
    <lineage>
        <taxon>Eukaryota</taxon>
        <taxon>Metazoa</taxon>
        <taxon>Spiralia</taxon>
        <taxon>Lophotrochozoa</taxon>
        <taxon>Mollusca</taxon>
        <taxon>Bivalvia</taxon>
        <taxon>Autobranchia</taxon>
        <taxon>Pteriomorphia</taxon>
        <taxon>Mytilida</taxon>
        <taxon>Mytiloidea</taxon>
        <taxon>Mytilidae</taxon>
        <taxon>Mytilinae</taxon>
        <taxon>Mytilus</taxon>
    </lineage>
</organism>
<evidence type="ECO:0000313" key="1">
    <source>
        <dbReference type="EMBL" id="CAG2254168.1"/>
    </source>
</evidence>
<accession>A0A8S3VH06</accession>
<comment type="caution">
    <text evidence="1">The sequence shown here is derived from an EMBL/GenBank/DDBJ whole genome shotgun (WGS) entry which is preliminary data.</text>
</comment>
<name>A0A8S3VH06_MYTED</name>
<gene>
    <name evidence="1" type="ORF">MEDL_65659</name>
</gene>
<dbReference type="OrthoDB" id="6068645at2759"/>
<dbReference type="Proteomes" id="UP000683360">
    <property type="component" value="Unassembled WGS sequence"/>
</dbReference>
<dbReference type="AlphaFoldDB" id="A0A8S3VH06"/>
<keyword evidence="2" id="KW-1185">Reference proteome</keyword>